<dbReference type="PANTHER" id="PTHR10642">
    <property type="entry name" value="RIBONUCLEASE H1"/>
    <property type="match status" value="1"/>
</dbReference>
<dbReference type="Pfam" id="PF00075">
    <property type="entry name" value="RNase_H"/>
    <property type="match status" value="1"/>
</dbReference>
<name>A0AAD6XR48_9AGAR</name>
<sequence>MTINLNDSLNTHRAKHRKIDVVLPQDTELDRLLVATLAAGKDEKKKALALFGPVLIETSRIKVTAHGSCKNAGKINAAAGAAIYWGPDAPRNKSIRVHGTQNNARADLTAVISALQYASADDSLEISTRSAYAIRAAKYYAFNNDARGWRCANGDLLKTMGSLIKERSAPVHFLHIKKGANLSGHLKGAKALAK</sequence>
<comment type="caution">
    <text evidence="10">The sequence shown here is derived from an EMBL/GenBank/DDBJ whole genome shotgun (WGS) entry which is preliminary data.</text>
</comment>
<dbReference type="AlphaFoldDB" id="A0AAD6XR48"/>
<dbReference type="Gene3D" id="3.30.420.10">
    <property type="entry name" value="Ribonuclease H-like superfamily/Ribonuclease H"/>
    <property type="match status" value="1"/>
</dbReference>
<dbReference type="EMBL" id="JARJCN010000048">
    <property type="protein sequence ID" value="KAJ7081857.1"/>
    <property type="molecule type" value="Genomic_DNA"/>
</dbReference>
<dbReference type="InterPro" id="IPR050092">
    <property type="entry name" value="RNase_H"/>
</dbReference>
<dbReference type="GO" id="GO:0043137">
    <property type="term" value="P:DNA replication, removal of RNA primer"/>
    <property type="evidence" value="ECO:0007669"/>
    <property type="project" value="TreeGrafter"/>
</dbReference>
<evidence type="ECO:0000313" key="9">
    <source>
        <dbReference type="EMBL" id="KAJ7081802.1"/>
    </source>
</evidence>
<organism evidence="10 11">
    <name type="scientific">Mycena belliarum</name>
    <dbReference type="NCBI Taxonomy" id="1033014"/>
    <lineage>
        <taxon>Eukaryota</taxon>
        <taxon>Fungi</taxon>
        <taxon>Dikarya</taxon>
        <taxon>Basidiomycota</taxon>
        <taxon>Agaricomycotina</taxon>
        <taxon>Agaricomycetes</taxon>
        <taxon>Agaricomycetidae</taxon>
        <taxon>Agaricales</taxon>
        <taxon>Marasmiineae</taxon>
        <taxon>Mycenaceae</taxon>
        <taxon>Mycena</taxon>
    </lineage>
</organism>
<evidence type="ECO:0000256" key="5">
    <source>
        <dbReference type="ARBA" id="ARBA00022723"/>
    </source>
</evidence>
<evidence type="ECO:0000256" key="2">
    <source>
        <dbReference type="ARBA" id="ARBA00005300"/>
    </source>
</evidence>
<feature type="non-terminal residue" evidence="10">
    <location>
        <position position="194"/>
    </location>
</feature>
<dbReference type="SUPFAM" id="SSF53098">
    <property type="entry name" value="Ribonuclease H-like"/>
    <property type="match status" value="1"/>
</dbReference>
<proteinExistence type="inferred from homology"/>
<keyword evidence="5" id="KW-0479">Metal-binding</keyword>
<keyword evidence="11" id="KW-1185">Reference proteome</keyword>
<keyword evidence="4" id="KW-0540">Nuclease</keyword>
<evidence type="ECO:0000256" key="6">
    <source>
        <dbReference type="ARBA" id="ARBA00022759"/>
    </source>
</evidence>
<reference evidence="10" key="1">
    <citation type="submission" date="2023-03" db="EMBL/GenBank/DDBJ databases">
        <title>Massive genome expansion in bonnet fungi (Mycena s.s.) driven by repeated elements and novel gene families across ecological guilds.</title>
        <authorList>
            <consortium name="Lawrence Berkeley National Laboratory"/>
            <person name="Harder C.B."/>
            <person name="Miyauchi S."/>
            <person name="Viragh M."/>
            <person name="Kuo A."/>
            <person name="Thoen E."/>
            <person name="Andreopoulos B."/>
            <person name="Lu D."/>
            <person name="Skrede I."/>
            <person name="Drula E."/>
            <person name="Henrissat B."/>
            <person name="Morin E."/>
            <person name="Kohler A."/>
            <person name="Barry K."/>
            <person name="LaButti K."/>
            <person name="Morin E."/>
            <person name="Salamov A."/>
            <person name="Lipzen A."/>
            <person name="Mereny Z."/>
            <person name="Hegedus B."/>
            <person name="Baldrian P."/>
            <person name="Stursova M."/>
            <person name="Weitz H."/>
            <person name="Taylor A."/>
            <person name="Grigoriev I.V."/>
            <person name="Nagy L.G."/>
            <person name="Martin F."/>
            <person name="Kauserud H."/>
        </authorList>
    </citation>
    <scope>NUCLEOTIDE SEQUENCE</scope>
    <source>
        <strain evidence="10">CBHHK173m</strain>
    </source>
</reference>
<dbReference type="InterPro" id="IPR012337">
    <property type="entry name" value="RNaseH-like_sf"/>
</dbReference>
<dbReference type="InterPro" id="IPR036397">
    <property type="entry name" value="RNaseH_sf"/>
</dbReference>
<evidence type="ECO:0000313" key="11">
    <source>
        <dbReference type="Proteomes" id="UP001222325"/>
    </source>
</evidence>
<evidence type="ECO:0000256" key="3">
    <source>
        <dbReference type="ARBA" id="ARBA00012180"/>
    </source>
</evidence>
<dbReference type="EMBL" id="JARJCN010000048">
    <property type="protein sequence ID" value="KAJ7081802.1"/>
    <property type="molecule type" value="Genomic_DNA"/>
</dbReference>
<evidence type="ECO:0000259" key="8">
    <source>
        <dbReference type="PROSITE" id="PS50879"/>
    </source>
</evidence>
<dbReference type="EC" id="3.1.26.4" evidence="3"/>
<evidence type="ECO:0000256" key="4">
    <source>
        <dbReference type="ARBA" id="ARBA00022722"/>
    </source>
</evidence>
<evidence type="ECO:0000256" key="1">
    <source>
        <dbReference type="ARBA" id="ARBA00000077"/>
    </source>
</evidence>
<evidence type="ECO:0000256" key="7">
    <source>
        <dbReference type="ARBA" id="ARBA00022801"/>
    </source>
</evidence>
<feature type="domain" description="RNase H type-1" evidence="8">
    <location>
        <begin position="57"/>
        <end position="194"/>
    </location>
</feature>
<dbReference type="Proteomes" id="UP001222325">
    <property type="component" value="Unassembled WGS sequence"/>
</dbReference>
<evidence type="ECO:0000313" key="10">
    <source>
        <dbReference type="EMBL" id="KAJ7081857.1"/>
    </source>
</evidence>
<dbReference type="InterPro" id="IPR002156">
    <property type="entry name" value="RNaseH_domain"/>
</dbReference>
<dbReference type="PROSITE" id="PS50879">
    <property type="entry name" value="RNASE_H_1"/>
    <property type="match status" value="1"/>
</dbReference>
<comment type="similarity">
    <text evidence="2">Belongs to the RNase H family.</text>
</comment>
<protein>
    <recommendedName>
        <fullName evidence="3">ribonuclease H</fullName>
        <ecNumber evidence="3">3.1.26.4</ecNumber>
    </recommendedName>
</protein>
<gene>
    <name evidence="9" type="ORF">B0H15DRAFT_786098</name>
    <name evidence="10" type="ORF">B0H15DRAFT_786216</name>
</gene>
<keyword evidence="6" id="KW-0255">Endonuclease</keyword>
<dbReference type="GO" id="GO:0046872">
    <property type="term" value="F:metal ion binding"/>
    <property type="evidence" value="ECO:0007669"/>
    <property type="project" value="UniProtKB-KW"/>
</dbReference>
<dbReference type="GO" id="GO:0004523">
    <property type="term" value="F:RNA-DNA hybrid ribonuclease activity"/>
    <property type="evidence" value="ECO:0007669"/>
    <property type="project" value="UniProtKB-EC"/>
</dbReference>
<accession>A0AAD6XR48</accession>
<keyword evidence="7" id="KW-0378">Hydrolase</keyword>
<comment type="catalytic activity">
    <reaction evidence="1">
        <text>Endonucleolytic cleavage to 5'-phosphomonoester.</text>
        <dbReference type="EC" id="3.1.26.4"/>
    </reaction>
</comment>
<dbReference type="GO" id="GO:0003676">
    <property type="term" value="F:nucleic acid binding"/>
    <property type="evidence" value="ECO:0007669"/>
    <property type="project" value="InterPro"/>
</dbReference>
<dbReference type="PANTHER" id="PTHR10642:SF26">
    <property type="entry name" value="RIBONUCLEASE H1"/>
    <property type="match status" value="1"/>
</dbReference>